<sequence length="526" mass="57135">MIWLRKWWVWLIVALLAAGGIFAFQSWYKKNGEPQYKTVKIEKGTITASVSASGTLSPVVSVQVGSQVSGQLKEILVDFNSEVKQGQLIARIDPETFEYKVRQAQADVDAARSLVLTQQANIAAQQANVTKAEVNAADARRDLDLKQQLVQKGFISGADRDKAQATYNALAQEINTAKAQLAVAAANARNAESVVKQREAVLAQSRVDLERTAIKAPVNGIVIKRSVEKGQTVAASLQAPELFVIAENLTDMQVDTAIDESEIGRVRIGQKASFTVDAFPGRSFEGEVKQIRKAAQNVSNVVTYTVVISAANANRELLPGMTANVRVVTDSRNDALKVANAALRFRPASAQNDKSSAAPAASSGPHDGVPAGAGGSGRQMRAMRERLDNELKLNEQQKAKLDSIFSSLREKSMAAREAPEGERQKLAERNRSEMRAQITDMLTPEQKKQYEVILAESSERRGGATRGKLYVLDESRKPKAVDVRFGLTDGAMTEVFSADLKEGTEIITSALQQKAASRPQAGPRMF</sequence>
<keyword evidence="8" id="KW-1185">Reference proteome</keyword>
<evidence type="ECO:0000256" key="2">
    <source>
        <dbReference type="ARBA" id="ARBA00023054"/>
    </source>
</evidence>
<feature type="region of interest" description="Disordered" evidence="4">
    <location>
        <begin position="347"/>
        <end position="379"/>
    </location>
</feature>
<dbReference type="PANTHER" id="PTHR32347:SF14">
    <property type="entry name" value="EFFLUX SYSTEM COMPONENT YKNX-RELATED"/>
    <property type="match status" value="1"/>
</dbReference>
<reference evidence="7 8" key="1">
    <citation type="submission" date="2018-09" db="EMBL/GenBank/DDBJ databases">
        <authorList>
            <person name="Zhu H."/>
        </authorList>
    </citation>
    <scope>NUCLEOTIDE SEQUENCE [LARGE SCALE GENOMIC DNA]</scope>
    <source>
        <strain evidence="7 8">K2R10-39</strain>
    </source>
</reference>
<comment type="caution">
    <text evidence="7">The sequence shown here is derived from an EMBL/GenBank/DDBJ whole genome shotgun (WGS) entry which is preliminary data.</text>
</comment>
<dbReference type="GO" id="GO:0030313">
    <property type="term" value="C:cell envelope"/>
    <property type="evidence" value="ECO:0007669"/>
    <property type="project" value="UniProtKB-SubCell"/>
</dbReference>
<evidence type="ECO:0000313" key="8">
    <source>
        <dbReference type="Proteomes" id="UP000285190"/>
    </source>
</evidence>
<dbReference type="Proteomes" id="UP000285190">
    <property type="component" value="Unassembled WGS sequence"/>
</dbReference>
<gene>
    <name evidence="7" type="ORF">D3870_03080</name>
</gene>
<evidence type="ECO:0000256" key="1">
    <source>
        <dbReference type="ARBA" id="ARBA00004196"/>
    </source>
</evidence>
<dbReference type="Gene3D" id="2.40.50.100">
    <property type="match status" value="2"/>
</dbReference>
<evidence type="ECO:0000256" key="3">
    <source>
        <dbReference type="SAM" id="Coils"/>
    </source>
</evidence>
<accession>A0A418WY39</accession>
<keyword evidence="2 3" id="KW-0175">Coiled coil</keyword>
<dbReference type="InterPro" id="IPR050465">
    <property type="entry name" value="UPF0194_transport"/>
</dbReference>
<evidence type="ECO:0000313" key="7">
    <source>
        <dbReference type="EMBL" id="RJG05136.1"/>
    </source>
</evidence>
<feature type="coiled-coil region" evidence="3">
    <location>
        <begin position="122"/>
        <end position="187"/>
    </location>
</feature>
<organism evidence="7 8">
    <name type="scientific">Noviherbaspirillum cavernae</name>
    <dbReference type="NCBI Taxonomy" id="2320862"/>
    <lineage>
        <taxon>Bacteria</taxon>
        <taxon>Pseudomonadati</taxon>
        <taxon>Pseudomonadota</taxon>
        <taxon>Betaproteobacteria</taxon>
        <taxon>Burkholderiales</taxon>
        <taxon>Oxalobacteraceae</taxon>
        <taxon>Noviherbaspirillum</taxon>
    </lineage>
</organism>
<dbReference type="PANTHER" id="PTHR32347">
    <property type="entry name" value="EFFLUX SYSTEM COMPONENT YKNX-RELATED"/>
    <property type="match status" value="1"/>
</dbReference>
<feature type="domain" description="Multidrug resistance protein MdtA-like barrel-sandwich hybrid" evidence="5">
    <location>
        <begin position="62"/>
        <end position="240"/>
    </location>
</feature>
<dbReference type="Gene3D" id="2.40.30.170">
    <property type="match status" value="1"/>
</dbReference>
<feature type="domain" description="CusB-like beta-barrel" evidence="6">
    <location>
        <begin position="255"/>
        <end position="329"/>
    </location>
</feature>
<evidence type="ECO:0000259" key="5">
    <source>
        <dbReference type="Pfam" id="PF25917"/>
    </source>
</evidence>
<evidence type="ECO:0000259" key="6">
    <source>
        <dbReference type="Pfam" id="PF25954"/>
    </source>
</evidence>
<dbReference type="AlphaFoldDB" id="A0A418WY39"/>
<dbReference type="Pfam" id="PF25917">
    <property type="entry name" value="BSH_RND"/>
    <property type="match status" value="1"/>
</dbReference>
<dbReference type="Pfam" id="PF25954">
    <property type="entry name" value="Beta-barrel_RND_2"/>
    <property type="match status" value="1"/>
</dbReference>
<dbReference type="OrthoDB" id="9784484at2"/>
<dbReference type="InterPro" id="IPR058625">
    <property type="entry name" value="MdtA-like_BSH"/>
</dbReference>
<comment type="subcellular location">
    <subcellularLocation>
        <location evidence="1">Cell envelope</location>
    </subcellularLocation>
</comment>
<dbReference type="EMBL" id="QYUN01000002">
    <property type="protein sequence ID" value="RJG05136.1"/>
    <property type="molecule type" value="Genomic_DNA"/>
</dbReference>
<dbReference type="InterPro" id="IPR058792">
    <property type="entry name" value="Beta-barrel_RND_2"/>
</dbReference>
<dbReference type="Gene3D" id="1.10.287.470">
    <property type="entry name" value="Helix hairpin bin"/>
    <property type="match status" value="1"/>
</dbReference>
<proteinExistence type="predicted"/>
<evidence type="ECO:0000256" key="4">
    <source>
        <dbReference type="SAM" id="MobiDB-lite"/>
    </source>
</evidence>
<name>A0A418WY39_9BURK</name>
<dbReference type="RefSeq" id="WP_119736581.1">
    <property type="nucleotide sequence ID" value="NZ_QYUN01000002.1"/>
</dbReference>
<dbReference type="SUPFAM" id="SSF111369">
    <property type="entry name" value="HlyD-like secretion proteins"/>
    <property type="match status" value="2"/>
</dbReference>
<protein>
    <submittedName>
        <fullName evidence="7">HlyD family efflux transporter periplasmic adaptor subunit</fullName>
    </submittedName>
</protein>